<dbReference type="GO" id="GO:0008360">
    <property type="term" value="P:regulation of cell shape"/>
    <property type="evidence" value="ECO:0007669"/>
    <property type="project" value="UniProtKB-UniRule"/>
</dbReference>
<evidence type="ECO:0000256" key="5">
    <source>
        <dbReference type="ARBA" id="ARBA00022960"/>
    </source>
</evidence>
<feature type="transmembrane region" description="Helical" evidence="9">
    <location>
        <begin position="98"/>
        <end position="119"/>
    </location>
</feature>
<protein>
    <recommendedName>
        <fullName evidence="8">Rod shape-determining protein MreD</fullName>
    </recommendedName>
</protein>
<dbReference type="GO" id="GO:0005886">
    <property type="term" value="C:plasma membrane"/>
    <property type="evidence" value="ECO:0007669"/>
    <property type="project" value="UniProtKB-SubCell"/>
</dbReference>
<comment type="similarity">
    <text evidence="2 8">Belongs to the MreD family.</text>
</comment>
<dbReference type="PANTHER" id="PTHR37484">
    <property type="entry name" value="ROD SHAPE-DETERMINING PROTEIN MRED"/>
    <property type="match status" value="1"/>
</dbReference>
<keyword evidence="8" id="KW-0997">Cell inner membrane</keyword>
<evidence type="ECO:0000256" key="6">
    <source>
        <dbReference type="ARBA" id="ARBA00022989"/>
    </source>
</evidence>
<reference evidence="10 11" key="1">
    <citation type="submission" date="2015-03" db="EMBL/GenBank/DDBJ databases">
        <title>Draft genome sequences of two protease-producing strains of Arsukibacterium isolated from two cold and alkaline environments.</title>
        <authorList>
            <person name="Lylloff J.E."/>
            <person name="Skov L.B."/>
            <person name="Jepsen M."/>
            <person name="Hallin P.F."/>
            <person name="Sorensen S.J."/>
            <person name="Stougaard P."/>
            <person name="Glaring M.A."/>
        </authorList>
    </citation>
    <scope>NUCLEOTIDE SEQUENCE [LARGE SCALE GENOMIC DNA]</scope>
    <source>
        <strain evidence="10 11">GCM72</strain>
    </source>
</reference>
<dbReference type="PATRIC" id="fig|336831.14.peg.1713"/>
<dbReference type="InterPro" id="IPR007227">
    <property type="entry name" value="Cell_shape_determining_MreD"/>
</dbReference>
<sequence length="160" mass="18551">MRRNGGLGFIYLTLLVALLLTVMPMPQQVKLFRPDWALLVVLYWTMALPGRVNILTAFLLGFLTDVLIGTVLGVNALAFSVVTFIVAVNHLKIRNFSVIQQALLIGLFLALYHLLLFWLSHFLTGVYFLPAYLWPVLTGMLVWPWLFWLLRRYRRQFKIQ</sequence>
<feature type="transmembrane region" description="Helical" evidence="9">
    <location>
        <begin position="131"/>
        <end position="150"/>
    </location>
</feature>
<dbReference type="Pfam" id="PF04093">
    <property type="entry name" value="MreD"/>
    <property type="match status" value="1"/>
</dbReference>
<comment type="subcellular location">
    <subcellularLocation>
        <location evidence="8">Cell inner membrane</location>
    </subcellularLocation>
    <subcellularLocation>
        <location evidence="1">Cell membrane</location>
        <topology evidence="1">Multi-pass membrane protein</topology>
    </subcellularLocation>
</comment>
<proteinExistence type="inferred from homology"/>
<evidence type="ECO:0000313" key="10">
    <source>
        <dbReference type="EMBL" id="KKO44946.1"/>
    </source>
</evidence>
<comment type="caution">
    <text evidence="10">The sequence shown here is derived from an EMBL/GenBank/DDBJ whole genome shotgun (WGS) entry which is preliminary data.</text>
</comment>
<dbReference type="RefSeq" id="WP_046558027.1">
    <property type="nucleotide sequence ID" value="NZ_LAHO01000012.1"/>
</dbReference>
<dbReference type="PIRSF" id="PIRSF018472">
    <property type="entry name" value="MreD_proteobac"/>
    <property type="match status" value="1"/>
</dbReference>
<gene>
    <name evidence="10" type="ORF">WG68_12420</name>
</gene>
<comment type="function">
    <text evidence="8">Involved in formation of the rod shape of the cell. May also contribute to regulation of formation of penicillin-binding proteins.</text>
</comment>
<name>A0A0M2V2S9_9GAMM</name>
<dbReference type="AlphaFoldDB" id="A0A0M2V2S9"/>
<evidence type="ECO:0000256" key="3">
    <source>
        <dbReference type="ARBA" id="ARBA00022475"/>
    </source>
</evidence>
<dbReference type="PANTHER" id="PTHR37484:SF1">
    <property type="entry name" value="ROD SHAPE-DETERMINING PROTEIN MRED"/>
    <property type="match status" value="1"/>
</dbReference>
<dbReference type="InterPro" id="IPR026034">
    <property type="entry name" value="MreD_proteobac"/>
</dbReference>
<feature type="transmembrane region" description="Helical" evidence="9">
    <location>
        <begin position="6"/>
        <end position="24"/>
    </location>
</feature>
<dbReference type="NCBIfam" id="TIGR03426">
    <property type="entry name" value="shape_MreD"/>
    <property type="match status" value="1"/>
</dbReference>
<keyword evidence="7 8" id="KW-0472">Membrane</keyword>
<keyword evidence="4 9" id="KW-0812">Transmembrane</keyword>
<dbReference type="OrthoDB" id="6647425at2"/>
<keyword evidence="3 8" id="KW-1003">Cell membrane</keyword>
<organism evidence="10 11">
    <name type="scientific">Arsukibacterium ikkense</name>
    <dbReference type="NCBI Taxonomy" id="336831"/>
    <lineage>
        <taxon>Bacteria</taxon>
        <taxon>Pseudomonadati</taxon>
        <taxon>Pseudomonadota</taxon>
        <taxon>Gammaproteobacteria</taxon>
        <taxon>Chromatiales</taxon>
        <taxon>Chromatiaceae</taxon>
        <taxon>Arsukibacterium</taxon>
    </lineage>
</organism>
<accession>A0A0M2V2S9</accession>
<evidence type="ECO:0000256" key="9">
    <source>
        <dbReference type="SAM" id="Phobius"/>
    </source>
</evidence>
<keyword evidence="6 9" id="KW-1133">Transmembrane helix</keyword>
<evidence type="ECO:0000256" key="2">
    <source>
        <dbReference type="ARBA" id="ARBA00007776"/>
    </source>
</evidence>
<evidence type="ECO:0000256" key="4">
    <source>
        <dbReference type="ARBA" id="ARBA00022692"/>
    </source>
</evidence>
<evidence type="ECO:0000256" key="1">
    <source>
        <dbReference type="ARBA" id="ARBA00004651"/>
    </source>
</evidence>
<evidence type="ECO:0000313" key="11">
    <source>
        <dbReference type="Proteomes" id="UP000034228"/>
    </source>
</evidence>
<keyword evidence="11" id="KW-1185">Reference proteome</keyword>
<dbReference type="Proteomes" id="UP000034228">
    <property type="component" value="Unassembled WGS sequence"/>
</dbReference>
<evidence type="ECO:0000256" key="8">
    <source>
        <dbReference type="PIRNR" id="PIRNR018472"/>
    </source>
</evidence>
<evidence type="ECO:0000256" key="7">
    <source>
        <dbReference type="ARBA" id="ARBA00023136"/>
    </source>
</evidence>
<keyword evidence="5 8" id="KW-0133">Cell shape</keyword>
<dbReference type="EMBL" id="LAHO01000012">
    <property type="protein sequence ID" value="KKO44946.1"/>
    <property type="molecule type" value="Genomic_DNA"/>
</dbReference>
<dbReference type="STRING" id="336831.WG68_12420"/>
<feature type="transmembrane region" description="Helical" evidence="9">
    <location>
        <begin position="66"/>
        <end position="86"/>
    </location>
</feature>